<dbReference type="PANTHER" id="PTHR24148">
    <property type="entry name" value="ANKYRIN REPEAT DOMAIN-CONTAINING PROTEIN 39 HOMOLOG-RELATED"/>
    <property type="match status" value="1"/>
</dbReference>
<reference evidence="2 3" key="1">
    <citation type="submission" date="2024-06" db="EMBL/GenBank/DDBJ databases">
        <title>Complete genome of Phlyctema vagabunda strain 19-DSS-EL-015.</title>
        <authorList>
            <person name="Fiorenzani C."/>
        </authorList>
    </citation>
    <scope>NUCLEOTIDE SEQUENCE [LARGE SCALE GENOMIC DNA]</scope>
    <source>
        <strain evidence="2 3">19-DSS-EL-015</strain>
    </source>
</reference>
<dbReference type="Pfam" id="PF06985">
    <property type="entry name" value="HET"/>
    <property type="match status" value="1"/>
</dbReference>
<evidence type="ECO:0000259" key="1">
    <source>
        <dbReference type="Pfam" id="PF06985"/>
    </source>
</evidence>
<feature type="domain" description="Heterokaryon incompatibility" evidence="1">
    <location>
        <begin position="122"/>
        <end position="270"/>
    </location>
</feature>
<dbReference type="EMBL" id="JBFCZG010000005">
    <property type="protein sequence ID" value="KAL3421654.1"/>
    <property type="molecule type" value="Genomic_DNA"/>
</dbReference>
<dbReference type="Proteomes" id="UP001629113">
    <property type="component" value="Unassembled WGS sequence"/>
</dbReference>
<comment type="caution">
    <text evidence="2">The sequence shown here is derived from an EMBL/GenBank/DDBJ whole genome shotgun (WGS) entry which is preliminary data.</text>
</comment>
<protein>
    <recommendedName>
        <fullName evidence="1">Heterokaryon incompatibility domain-containing protein</fullName>
    </recommendedName>
</protein>
<dbReference type="InterPro" id="IPR052895">
    <property type="entry name" value="HetReg/Transcr_Mod"/>
</dbReference>
<gene>
    <name evidence="2" type="ORF">PVAG01_05810</name>
</gene>
<dbReference type="InterPro" id="IPR010730">
    <property type="entry name" value="HET"/>
</dbReference>
<name>A0ABR4PEB4_9HELO</name>
<organism evidence="2 3">
    <name type="scientific">Phlyctema vagabunda</name>
    <dbReference type="NCBI Taxonomy" id="108571"/>
    <lineage>
        <taxon>Eukaryota</taxon>
        <taxon>Fungi</taxon>
        <taxon>Dikarya</taxon>
        <taxon>Ascomycota</taxon>
        <taxon>Pezizomycotina</taxon>
        <taxon>Leotiomycetes</taxon>
        <taxon>Helotiales</taxon>
        <taxon>Dermateaceae</taxon>
        <taxon>Phlyctema</taxon>
    </lineage>
</organism>
<dbReference type="PANTHER" id="PTHR24148:SF73">
    <property type="entry name" value="HET DOMAIN PROTEIN (AFU_ORTHOLOGUE AFUA_8G01020)"/>
    <property type="match status" value="1"/>
</dbReference>
<evidence type="ECO:0000313" key="3">
    <source>
        <dbReference type="Proteomes" id="UP001629113"/>
    </source>
</evidence>
<evidence type="ECO:0000313" key="2">
    <source>
        <dbReference type="EMBL" id="KAL3421654.1"/>
    </source>
</evidence>
<proteinExistence type="predicted"/>
<sequence>MDESLTYNRQPFIPLSLTEPRLVPQTVSRLRQCTSTSYLKSFQARLEQSSVRILGAATKRKLLAIEQLNSQNTAWDTSSYSRLTELAPGSSKAFVPKNDLVEKFVFRLIGGTDHNGDDFNSYVTLSYCWGVSEEAPLADDPSDIPLPTSSTMFQAIKGERQSENEGLWVDRVCIDQDNEVEKQISIGQMNLVYNRARVVVVALDDVMFSNDEVEAIAAYTAEYEKSHEIEFKTPFEDDRPRYMSSRPVLVSAYLKIISSRWFERAWCFHEMRLGRSHVFLMKKETSVGEDHQQVLRFTGTFLLNLNDLCIFFQFGVRDNSISVAIRNTFFQQIRDALDFLHSLPNPANFDELKRQSLVKNSSTVFALAAGGNPKQLDETLRSFDACCDKISITLNISDYGFAVQPNDDGSLPFTSEDECYRRLLLLALAARDPLALCTIGRPLRLTQHPQTSWLCRPIPRGSVIGSYQLPPLREDAKIMLDDSAAAEYVQLDILAFKPIEIWHQPSAENTEKAKVFMSQFVDNNIGSEFWSWCPDDKIPIYITLHTQVIASVFECGMKWIQDIYESFIMKEEQSIRATSAFSSFFDDHFQIPTEAWWNNTEKAESARLIMSFINRLIWFGTPWHLQIEHFEDFSWRPICASFGEDARAMCFAPPDCEVSIVELLRSKKYRSLERAWVLRKRAGSHESSWTQLGKTCLFANAGVVRQLDENPDFTTCLPQQKIYGRMATTAWPPQIHWAGGRN</sequence>
<keyword evidence="3" id="KW-1185">Reference proteome</keyword>
<accession>A0ABR4PEB4</accession>